<keyword evidence="3" id="KW-1185">Reference proteome</keyword>
<evidence type="ECO:0000256" key="1">
    <source>
        <dbReference type="SAM" id="MobiDB-lite"/>
    </source>
</evidence>
<name>A0ABR2RNS2_9ROSI</name>
<gene>
    <name evidence="2" type="ORF">V6N11_005593</name>
</gene>
<comment type="caution">
    <text evidence="2">The sequence shown here is derived from an EMBL/GenBank/DDBJ whole genome shotgun (WGS) entry which is preliminary data.</text>
</comment>
<feature type="region of interest" description="Disordered" evidence="1">
    <location>
        <begin position="1"/>
        <end position="55"/>
    </location>
</feature>
<accession>A0ABR2RNS2</accession>
<organism evidence="2 3">
    <name type="scientific">Hibiscus sabdariffa</name>
    <name type="common">roselle</name>
    <dbReference type="NCBI Taxonomy" id="183260"/>
    <lineage>
        <taxon>Eukaryota</taxon>
        <taxon>Viridiplantae</taxon>
        <taxon>Streptophyta</taxon>
        <taxon>Embryophyta</taxon>
        <taxon>Tracheophyta</taxon>
        <taxon>Spermatophyta</taxon>
        <taxon>Magnoliopsida</taxon>
        <taxon>eudicotyledons</taxon>
        <taxon>Gunneridae</taxon>
        <taxon>Pentapetalae</taxon>
        <taxon>rosids</taxon>
        <taxon>malvids</taxon>
        <taxon>Malvales</taxon>
        <taxon>Malvaceae</taxon>
        <taxon>Malvoideae</taxon>
        <taxon>Hibiscus</taxon>
    </lineage>
</organism>
<sequence length="101" mass="11476">MKQKEHNLQGMKRHGHIRRLPPPTPSRLRRDVSSSAAAEETQRMPPHPTSSSRFPFTNLVKDFLGREGKISFYPVAAAATREKPKLQTPNELDPGQNMLYI</sequence>
<dbReference type="Proteomes" id="UP001396334">
    <property type="component" value="Unassembled WGS sequence"/>
</dbReference>
<evidence type="ECO:0000313" key="2">
    <source>
        <dbReference type="EMBL" id="KAK9014436.1"/>
    </source>
</evidence>
<proteinExistence type="predicted"/>
<dbReference type="EMBL" id="JBBPBN010000021">
    <property type="protein sequence ID" value="KAK9014436.1"/>
    <property type="molecule type" value="Genomic_DNA"/>
</dbReference>
<protein>
    <submittedName>
        <fullName evidence="2">Uncharacterized protein</fullName>
    </submittedName>
</protein>
<evidence type="ECO:0000313" key="3">
    <source>
        <dbReference type="Proteomes" id="UP001396334"/>
    </source>
</evidence>
<reference evidence="2 3" key="1">
    <citation type="journal article" date="2024" name="G3 (Bethesda)">
        <title>Genome assembly of Hibiscus sabdariffa L. provides insights into metabolisms of medicinal natural products.</title>
        <authorList>
            <person name="Kim T."/>
        </authorList>
    </citation>
    <scope>NUCLEOTIDE SEQUENCE [LARGE SCALE GENOMIC DNA]</scope>
    <source>
        <strain evidence="2">TK-2024</strain>
        <tissue evidence="2">Old leaves</tissue>
    </source>
</reference>